<feature type="chain" id="PRO_5038833233" evidence="3">
    <location>
        <begin position="19"/>
        <end position="171"/>
    </location>
</feature>
<dbReference type="EMBL" id="JADJUC010000003">
    <property type="protein sequence ID" value="MBK8523558.1"/>
    <property type="molecule type" value="Genomic_DNA"/>
</dbReference>
<keyword evidence="1 3" id="KW-0732">Signal</keyword>
<evidence type="ECO:0000259" key="4">
    <source>
        <dbReference type="Pfam" id="PF04355"/>
    </source>
</evidence>
<dbReference type="Gene3D" id="3.30.1450.10">
    <property type="match status" value="1"/>
</dbReference>
<accession>A0A9D7PR02</accession>
<keyword evidence="2" id="KW-0472">Membrane</keyword>
<dbReference type="PROSITE" id="PS51257">
    <property type="entry name" value="PROKAR_LIPOPROTEIN"/>
    <property type="match status" value="1"/>
</dbReference>
<dbReference type="AlphaFoldDB" id="A0A9D7PR02"/>
<proteinExistence type="predicted"/>
<feature type="domain" description="Outer membrane protein assembly factor BamE" evidence="4">
    <location>
        <begin position="82"/>
        <end position="108"/>
    </location>
</feature>
<evidence type="ECO:0000256" key="2">
    <source>
        <dbReference type="ARBA" id="ARBA00023136"/>
    </source>
</evidence>
<comment type="caution">
    <text evidence="5">The sequence shown here is derived from an EMBL/GenBank/DDBJ whole genome shotgun (WGS) entry which is preliminary data.</text>
</comment>
<name>A0A9D7PR02_9PROT</name>
<dbReference type="Pfam" id="PF04355">
    <property type="entry name" value="BamE"/>
    <property type="match status" value="1"/>
</dbReference>
<protein>
    <submittedName>
        <fullName evidence="5">Outer membrane protein assembly factor BamE</fullName>
    </submittedName>
</protein>
<evidence type="ECO:0000256" key="3">
    <source>
        <dbReference type="SAM" id="SignalP"/>
    </source>
</evidence>
<sequence>MTLRCCVFLFALALSGCAAYSGAGLKPGTSTEAEVRALMGVPAMHWDIPGGGRQLAYSRGPAGFQTYMVFIDAAGKLERTVNVLRQESFAKVQPGMTQAQVLQLLGPPEPRWEAYFKARDELVWEWRFCDSWNQAARFDVLFDGTTKIVRTAYSWQESQKSNYPISCGQSE</sequence>
<reference evidence="5" key="1">
    <citation type="submission" date="2020-10" db="EMBL/GenBank/DDBJ databases">
        <title>Connecting structure to function with the recovery of over 1000 high-quality activated sludge metagenome-assembled genomes encoding full-length rRNA genes using long-read sequencing.</title>
        <authorList>
            <person name="Singleton C.M."/>
            <person name="Petriglieri F."/>
            <person name="Kristensen J.M."/>
            <person name="Kirkegaard R.H."/>
            <person name="Michaelsen T.Y."/>
            <person name="Andersen M.H."/>
            <person name="Karst S.M."/>
            <person name="Dueholm M.S."/>
            <person name="Nielsen P.H."/>
            <person name="Albertsen M."/>
        </authorList>
    </citation>
    <scope>NUCLEOTIDE SEQUENCE</scope>
    <source>
        <strain evidence="5">Hirt_18-Q3-R61-65_BATAC.395</strain>
    </source>
</reference>
<organism evidence="5 6">
    <name type="scientific">Candidatus Proximibacter danicus</name>
    <dbReference type="NCBI Taxonomy" id="2954365"/>
    <lineage>
        <taxon>Bacteria</taxon>
        <taxon>Pseudomonadati</taxon>
        <taxon>Pseudomonadota</taxon>
        <taxon>Betaproteobacteria</taxon>
        <taxon>Candidatus Proximibacter</taxon>
    </lineage>
</organism>
<dbReference type="GO" id="GO:0019867">
    <property type="term" value="C:outer membrane"/>
    <property type="evidence" value="ECO:0007669"/>
    <property type="project" value="InterPro"/>
</dbReference>
<feature type="signal peptide" evidence="3">
    <location>
        <begin position="1"/>
        <end position="18"/>
    </location>
</feature>
<evidence type="ECO:0000313" key="6">
    <source>
        <dbReference type="Proteomes" id="UP000886689"/>
    </source>
</evidence>
<dbReference type="InterPro" id="IPR007450">
    <property type="entry name" value="BamE_dom"/>
</dbReference>
<dbReference type="InterPro" id="IPR037873">
    <property type="entry name" value="BamE-like"/>
</dbReference>
<dbReference type="Proteomes" id="UP000886689">
    <property type="component" value="Unassembled WGS sequence"/>
</dbReference>
<evidence type="ECO:0000256" key="1">
    <source>
        <dbReference type="ARBA" id="ARBA00022729"/>
    </source>
</evidence>
<evidence type="ECO:0000313" key="5">
    <source>
        <dbReference type="EMBL" id="MBK8523558.1"/>
    </source>
</evidence>
<gene>
    <name evidence="5" type="primary">bamE</name>
    <name evidence="5" type="ORF">IPL58_05180</name>
</gene>